<evidence type="ECO:0000256" key="2">
    <source>
        <dbReference type="SAM" id="MobiDB-lite"/>
    </source>
</evidence>
<reference evidence="3 4" key="1">
    <citation type="submission" date="2019-09" db="EMBL/GenBank/DDBJ databases">
        <authorList>
            <person name="Ou C."/>
        </authorList>
    </citation>
    <scope>NUCLEOTIDE SEQUENCE [LARGE SCALE GENOMIC DNA]</scope>
    <source>
        <strain evidence="3">S2</strain>
        <tissue evidence="3">Leaf</tissue>
    </source>
</reference>
<gene>
    <name evidence="3" type="ORF">D8674_034810</name>
</gene>
<dbReference type="Proteomes" id="UP000327157">
    <property type="component" value="Chromosome 9"/>
</dbReference>
<comment type="caution">
    <text evidence="3">The sequence shown here is derived from an EMBL/GenBank/DDBJ whole genome shotgun (WGS) entry which is preliminary data.</text>
</comment>
<proteinExistence type="predicted"/>
<evidence type="ECO:0008006" key="5">
    <source>
        <dbReference type="Google" id="ProtNLM"/>
    </source>
</evidence>
<evidence type="ECO:0000313" key="4">
    <source>
        <dbReference type="Proteomes" id="UP000327157"/>
    </source>
</evidence>
<reference evidence="4" key="2">
    <citation type="submission" date="2019-10" db="EMBL/GenBank/DDBJ databases">
        <title>A de novo genome assembly of a pear dwarfing rootstock.</title>
        <authorList>
            <person name="Wang F."/>
            <person name="Wang J."/>
            <person name="Li S."/>
            <person name="Zhang Y."/>
            <person name="Fang M."/>
            <person name="Ma L."/>
            <person name="Zhao Y."/>
            <person name="Jiang S."/>
        </authorList>
    </citation>
    <scope>NUCLEOTIDE SEQUENCE [LARGE SCALE GENOMIC DNA]</scope>
</reference>
<dbReference type="AlphaFoldDB" id="A0A5N5GP30"/>
<reference evidence="3 4" key="3">
    <citation type="submission" date="2019-11" db="EMBL/GenBank/DDBJ databases">
        <title>A de novo genome assembly of a pear dwarfing rootstock.</title>
        <authorList>
            <person name="Wang F."/>
            <person name="Wang J."/>
            <person name="Li S."/>
            <person name="Zhang Y."/>
            <person name="Fang M."/>
            <person name="Ma L."/>
            <person name="Zhao Y."/>
            <person name="Jiang S."/>
        </authorList>
    </citation>
    <scope>NUCLEOTIDE SEQUENCE [LARGE SCALE GENOMIC DNA]</scope>
    <source>
        <strain evidence="3">S2</strain>
        <tissue evidence="3">Leaf</tissue>
    </source>
</reference>
<protein>
    <recommendedName>
        <fullName evidence="5">TMV resistance protein N-like</fullName>
    </recommendedName>
</protein>
<feature type="coiled-coil region" evidence="1">
    <location>
        <begin position="564"/>
        <end position="616"/>
    </location>
</feature>
<feature type="region of interest" description="Disordered" evidence="2">
    <location>
        <begin position="307"/>
        <end position="333"/>
    </location>
</feature>
<keyword evidence="4" id="KW-1185">Reference proteome</keyword>
<organism evidence="3 4">
    <name type="scientific">Pyrus ussuriensis x Pyrus communis</name>
    <dbReference type="NCBI Taxonomy" id="2448454"/>
    <lineage>
        <taxon>Eukaryota</taxon>
        <taxon>Viridiplantae</taxon>
        <taxon>Streptophyta</taxon>
        <taxon>Embryophyta</taxon>
        <taxon>Tracheophyta</taxon>
        <taxon>Spermatophyta</taxon>
        <taxon>Magnoliopsida</taxon>
        <taxon>eudicotyledons</taxon>
        <taxon>Gunneridae</taxon>
        <taxon>Pentapetalae</taxon>
        <taxon>rosids</taxon>
        <taxon>fabids</taxon>
        <taxon>Rosales</taxon>
        <taxon>Rosaceae</taxon>
        <taxon>Amygdaloideae</taxon>
        <taxon>Maleae</taxon>
        <taxon>Pyrus</taxon>
    </lineage>
</organism>
<sequence length="648" mass="72588">MAPKVARTQSSCESGEGLSTIHRLLNGLHLLEMCPKTNHMMILYGHFTLHFLGPTWTYPIPISIKNNMTRENWYTPNPFQAKSGISSSKWKWMNNKIYELIMLSKSIVIAKLELLTTVLIFCNLSANTFDFRMGPMTLTILDMVHVFGLRLSGRVINVTHDWAPHSLLIAESLGNFGPIIQLETRADLVWIASVLIRQLGFRQAIPIPFFDSVQCGTSYRLHSPPKMDVGQDEEVGDVFVLQKAVAEAERQNDGASGDVSELLGDSEGKTEIVVEHQATHQTRAIVVETSDPRETLLKKRTRAQVVKSSKSSASMVEAGVGRKKQKASRPQVTKKPNIISRKDPLGAEMYQKAKDMQDSTLAALEPSPTQEFQPASTTFGEPIIPKILVVLEVISPRAFGEGLGTIPPSPVSGSDPPPATRSHYPSFQGLGLYLATSLSQLVKKFGQIETKLQSPSPSFESPLLQNVRQIFKDWMKRDFNASFSLKILHDAEKALTELYNAQLLSKAQYESFLSFFENLQALRDQYQKAERAFNRVKCFQEKHTKTSATLQQLVEEGSVMEDRIAVVDAKIQRLENQLSSLKAEKMSLTNHLSKKVEEMENISQEVEDSKNQLTNNNTYLGEPSRIFIIMQTYFSRIVALTEDAKLLG</sequence>
<name>A0A5N5GP30_9ROSA</name>
<keyword evidence="1" id="KW-0175">Coiled coil</keyword>
<dbReference type="EMBL" id="SMOL01000458">
    <property type="protein sequence ID" value="KAB2612494.1"/>
    <property type="molecule type" value="Genomic_DNA"/>
</dbReference>
<accession>A0A5N5GP30</accession>
<evidence type="ECO:0000256" key="1">
    <source>
        <dbReference type="SAM" id="Coils"/>
    </source>
</evidence>
<evidence type="ECO:0000313" key="3">
    <source>
        <dbReference type="EMBL" id="KAB2612494.1"/>
    </source>
</evidence>